<dbReference type="GO" id="GO:0008270">
    <property type="term" value="F:zinc ion binding"/>
    <property type="evidence" value="ECO:0007669"/>
    <property type="project" value="UniProtKB-KW"/>
</dbReference>
<feature type="compositionally biased region" description="Acidic residues" evidence="9">
    <location>
        <begin position="239"/>
        <end position="251"/>
    </location>
</feature>
<feature type="region of interest" description="Disordered" evidence="9">
    <location>
        <begin position="420"/>
        <end position="483"/>
    </location>
</feature>
<dbReference type="GO" id="GO:0061630">
    <property type="term" value="F:ubiquitin protein ligase activity"/>
    <property type="evidence" value="ECO:0007669"/>
    <property type="project" value="UniProtKB-EC"/>
</dbReference>
<dbReference type="GO" id="GO:0005737">
    <property type="term" value="C:cytoplasm"/>
    <property type="evidence" value="ECO:0007669"/>
    <property type="project" value="TreeGrafter"/>
</dbReference>
<dbReference type="PANTHER" id="PTHR15710:SF242">
    <property type="entry name" value="OS06G0633500 PROTEIN"/>
    <property type="match status" value="1"/>
</dbReference>
<keyword evidence="3" id="KW-0808">Transferase</keyword>
<evidence type="ECO:0000256" key="5">
    <source>
        <dbReference type="ARBA" id="ARBA00022771"/>
    </source>
</evidence>
<protein>
    <recommendedName>
        <fullName evidence="2">RING-type E3 ubiquitin transferase</fullName>
        <ecNumber evidence="2">2.3.2.27</ecNumber>
    </recommendedName>
</protein>
<proteinExistence type="predicted"/>
<feature type="domain" description="RING-type" evidence="11">
    <location>
        <begin position="369"/>
        <end position="410"/>
    </location>
</feature>
<keyword evidence="7" id="KW-0862">Zinc</keyword>
<dbReference type="SMART" id="SM00184">
    <property type="entry name" value="RING"/>
    <property type="match status" value="1"/>
</dbReference>
<evidence type="ECO:0000256" key="3">
    <source>
        <dbReference type="ARBA" id="ARBA00022679"/>
    </source>
</evidence>
<dbReference type="InterPro" id="IPR013083">
    <property type="entry name" value="Znf_RING/FYVE/PHD"/>
</dbReference>
<dbReference type="FunFam" id="3.30.40.10:FF:000022">
    <property type="entry name" value="E3 ubiquitin-protein ligase RING1-like"/>
    <property type="match status" value="1"/>
</dbReference>
<dbReference type="GO" id="GO:0016567">
    <property type="term" value="P:protein ubiquitination"/>
    <property type="evidence" value="ECO:0007669"/>
    <property type="project" value="TreeGrafter"/>
</dbReference>
<evidence type="ECO:0000256" key="9">
    <source>
        <dbReference type="SAM" id="MobiDB-lite"/>
    </source>
</evidence>
<dbReference type="PANTHER" id="PTHR15710">
    <property type="entry name" value="E3 UBIQUITIN-PROTEIN LIGASE PRAJA"/>
    <property type="match status" value="1"/>
</dbReference>
<keyword evidence="6" id="KW-0833">Ubl conjugation pathway</keyword>
<dbReference type="AlphaFoldDB" id="A0A2P2L1C1"/>
<evidence type="ECO:0000256" key="7">
    <source>
        <dbReference type="ARBA" id="ARBA00022833"/>
    </source>
</evidence>
<keyword evidence="10" id="KW-0812">Transmembrane</keyword>
<name>A0A2P2L1C1_RHIMU</name>
<evidence type="ECO:0000256" key="6">
    <source>
        <dbReference type="ARBA" id="ARBA00022786"/>
    </source>
</evidence>
<dbReference type="Gene3D" id="3.30.40.10">
    <property type="entry name" value="Zinc/RING finger domain, C3HC4 (zinc finger)"/>
    <property type="match status" value="1"/>
</dbReference>
<dbReference type="EMBL" id="GGEC01031296">
    <property type="protein sequence ID" value="MBX11780.1"/>
    <property type="molecule type" value="Transcribed_RNA"/>
</dbReference>
<organism evidence="12">
    <name type="scientific">Rhizophora mucronata</name>
    <name type="common">Asiatic mangrove</name>
    <dbReference type="NCBI Taxonomy" id="61149"/>
    <lineage>
        <taxon>Eukaryota</taxon>
        <taxon>Viridiplantae</taxon>
        <taxon>Streptophyta</taxon>
        <taxon>Embryophyta</taxon>
        <taxon>Tracheophyta</taxon>
        <taxon>Spermatophyta</taxon>
        <taxon>Magnoliopsida</taxon>
        <taxon>eudicotyledons</taxon>
        <taxon>Gunneridae</taxon>
        <taxon>Pentapetalae</taxon>
        <taxon>rosids</taxon>
        <taxon>fabids</taxon>
        <taxon>Malpighiales</taxon>
        <taxon>Rhizophoraceae</taxon>
        <taxon>Rhizophora</taxon>
    </lineage>
</organism>
<evidence type="ECO:0000259" key="11">
    <source>
        <dbReference type="PROSITE" id="PS50089"/>
    </source>
</evidence>
<reference evidence="12" key="1">
    <citation type="submission" date="2018-02" db="EMBL/GenBank/DDBJ databases">
        <title>Rhizophora mucronata_Transcriptome.</title>
        <authorList>
            <person name="Meera S.P."/>
            <person name="Sreeshan A."/>
            <person name="Augustine A."/>
        </authorList>
    </citation>
    <scope>NUCLEOTIDE SEQUENCE</scope>
    <source>
        <tissue evidence="12">Leaf</tissue>
    </source>
</reference>
<evidence type="ECO:0000313" key="12">
    <source>
        <dbReference type="EMBL" id="MBX11780.1"/>
    </source>
</evidence>
<dbReference type="InterPro" id="IPR001841">
    <property type="entry name" value="Znf_RING"/>
</dbReference>
<evidence type="ECO:0000256" key="8">
    <source>
        <dbReference type="PROSITE-ProRule" id="PRU00175"/>
    </source>
</evidence>
<evidence type="ECO:0000256" key="4">
    <source>
        <dbReference type="ARBA" id="ARBA00022723"/>
    </source>
</evidence>
<comment type="catalytic activity">
    <reaction evidence="1">
        <text>S-ubiquitinyl-[E2 ubiquitin-conjugating enzyme]-L-cysteine + [acceptor protein]-L-lysine = [E2 ubiquitin-conjugating enzyme]-L-cysteine + N(6)-ubiquitinyl-[acceptor protein]-L-lysine.</text>
        <dbReference type="EC" id="2.3.2.27"/>
    </reaction>
</comment>
<feature type="region of interest" description="Disordered" evidence="9">
    <location>
        <begin position="230"/>
        <end position="251"/>
    </location>
</feature>
<dbReference type="SUPFAM" id="SSF57850">
    <property type="entry name" value="RING/U-box"/>
    <property type="match status" value="1"/>
</dbReference>
<evidence type="ECO:0000256" key="2">
    <source>
        <dbReference type="ARBA" id="ARBA00012483"/>
    </source>
</evidence>
<accession>A0A2P2L1C1</accession>
<keyword evidence="5 8" id="KW-0863">Zinc-finger</keyword>
<feature type="compositionally biased region" description="Basic and acidic residues" evidence="9">
    <location>
        <begin position="420"/>
        <end position="451"/>
    </location>
</feature>
<dbReference type="Pfam" id="PF13639">
    <property type="entry name" value="zf-RING_2"/>
    <property type="match status" value="1"/>
</dbReference>
<evidence type="ECO:0000256" key="10">
    <source>
        <dbReference type="SAM" id="Phobius"/>
    </source>
</evidence>
<keyword evidence="4" id="KW-0479">Metal-binding</keyword>
<feature type="transmembrane region" description="Helical" evidence="10">
    <location>
        <begin position="489"/>
        <end position="510"/>
    </location>
</feature>
<evidence type="ECO:0000256" key="1">
    <source>
        <dbReference type="ARBA" id="ARBA00000900"/>
    </source>
</evidence>
<keyword evidence="10" id="KW-1133">Transmembrane helix</keyword>
<sequence length="553" mass="62081">MDRDSQRTSQAVSTVHSDVDSSLLVDHAAHPAACALCRRILVPESDDLDTNSICGDCKFLLLEDLGTPTQNHHVRRPQRRRVRYSSSESFEDLLSQQLSHLINLARQNQSTISGHEDQSVDDDYSVMLLQNTSSHTTPSGSGRWQQVLSDAESEGFDNMNSVYWESETNLSVSRYRVFHSESDAISFSGYGGESDASVDGRSFLDRDIFIPPDAESNLESVSDIDPMHAGLNQWNSGDAENDDEEEDGEWEEAEDAIDSVDAVAQLPNFLISNPYENNDPINWFRQLHSFDFEGQINQRVTDGTYNHLQDFGLNSRDHPNARGLEDFLEHLVETDSSRRGAPPAALSVVNSLPHVIIGQQHEKHEDLACAICKDVLLIGTEVSQLPCRHFYHPRCILPWLGARNSCPLCRYELPTDDRDYEEGKERTNQRLRSNDIRQQDLSEDDSSHSSDEAEAFSPHEFGQDGVDQRHLGNAEPATRSSGRNNSRSWFFLAAAPIVSLVGIVLVLWLGNSQGRGPNHHCNFTDRGLHQINVSGSSSANPRADRNRRWWSLF</sequence>
<dbReference type="EMBL" id="GGEC01031298">
    <property type="protein sequence ID" value="MBX11782.1"/>
    <property type="molecule type" value="Transcribed_RNA"/>
</dbReference>
<dbReference type="PROSITE" id="PS50089">
    <property type="entry name" value="ZF_RING_2"/>
    <property type="match status" value="1"/>
</dbReference>
<dbReference type="EC" id="2.3.2.27" evidence="2"/>
<keyword evidence="10" id="KW-0472">Membrane</keyword>